<dbReference type="InterPro" id="IPR011067">
    <property type="entry name" value="Plasmid_toxin/cell-grow_inhib"/>
</dbReference>
<dbReference type="AlphaFoldDB" id="W1Y7M1"/>
<name>W1Y7M1_9ZZZZ</name>
<organism evidence="1">
    <name type="scientific">human gut metagenome</name>
    <dbReference type="NCBI Taxonomy" id="408170"/>
    <lineage>
        <taxon>unclassified sequences</taxon>
        <taxon>metagenomes</taxon>
        <taxon>organismal metagenomes</taxon>
    </lineage>
</organism>
<protein>
    <submittedName>
        <fullName evidence="1">Phage-related protein</fullName>
    </submittedName>
</protein>
<proteinExistence type="predicted"/>
<accession>W1Y7M1</accession>
<dbReference type="Gene3D" id="2.30.30.110">
    <property type="match status" value="1"/>
</dbReference>
<evidence type="ECO:0000313" key="1">
    <source>
        <dbReference type="EMBL" id="ETJ38568.1"/>
    </source>
</evidence>
<gene>
    <name evidence="1" type="ORF">Q604_UNBC07345G0001</name>
</gene>
<dbReference type="EMBL" id="AZMM01007345">
    <property type="protein sequence ID" value="ETJ38568.1"/>
    <property type="molecule type" value="Genomic_DNA"/>
</dbReference>
<comment type="caution">
    <text evidence="1">The sequence shown here is derived from an EMBL/GenBank/DDBJ whole genome shotgun (WGS) entry which is preliminary data.</text>
</comment>
<reference evidence="1" key="1">
    <citation type="submission" date="2013-12" db="EMBL/GenBank/DDBJ databases">
        <title>A Varibaculum cambriense genome reconstructed from a premature infant gut community with otherwise low bacterial novelty that shifts toward anaerobic metabolism during the third week of life.</title>
        <authorList>
            <person name="Brown C.T."/>
            <person name="Sharon I."/>
            <person name="Thomas B.C."/>
            <person name="Castelle C.J."/>
            <person name="Morowitz M.J."/>
            <person name="Banfield J.F."/>
        </authorList>
    </citation>
    <scope>NUCLEOTIDE SEQUENCE</scope>
</reference>
<dbReference type="SUPFAM" id="SSF50118">
    <property type="entry name" value="Cell growth inhibitor/plasmid maintenance toxic component"/>
    <property type="match status" value="1"/>
</dbReference>
<sequence length="131" mass="14888">MCEVGDIILINSYESDGQVIGKHSFVVINDEEGQIQGLDYNIICNVMSSFKDEAHKNKKLSFPGNFPVTSSDSTVLFGNDKDGYIKAEQFYFFNKEKTSFTVIGKMNPDVFKLLIKFIKDQPNIKYIIDNL</sequence>